<sequence>ELNVLDLSRTDVLGLLLAIFQRLGILETLATCHSSLLDFFVDVYAAYVDAPYHSFYHAADVVIMLYYLLTDLGALVHLSALDTTSLLLATLCHDVGHPGYNNTYQVGFKTDLAAQYKNISVLESYSIDITRRLLTKHDLLKHSKQVSMVERIERLILSTDMVYHEQLQQQTSNSNSLEITMMDRDDRQGLCRVLLHAADISNTVRPWPIAKQWSDLIVQEFFRQGDAERRAGLPVSPGMDRDLSSQADISLGFGDFVVKPYFEAIAGLLPAATVLVDTLKSNRRQWDNL</sequence>
<dbReference type="EMBL" id="KV441004">
    <property type="protein sequence ID" value="OAD66269.1"/>
    <property type="molecule type" value="Genomic_DNA"/>
</dbReference>
<dbReference type="RefSeq" id="XP_018284309.1">
    <property type="nucleotide sequence ID" value="XM_018443759.1"/>
</dbReference>
<feature type="active site" description="Proton donor" evidence="3">
    <location>
        <position position="53"/>
    </location>
</feature>
<dbReference type="Gene3D" id="1.10.1300.10">
    <property type="entry name" value="3'5'-cyclic nucleotide phosphodiesterase, catalytic domain"/>
    <property type="match status" value="1"/>
</dbReference>
<evidence type="ECO:0000313" key="6">
    <source>
        <dbReference type="EMBL" id="OAD66269.1"/>
    </source>
</evidence>
<dbReference type="SMART" id="SM00471">
    <property type="entry name" value="HDc"/>
    <property type="match status" value="1"/>
</dbReference>
<dbReference type="VEuPathDB" id="FungiDB:PHYBLDRAFT_90638"/>
<gene>
    <name evidence="6" type="ORF">PHYBLDRAFT_90638</name>
</gene>
<evidence type="ECO:0000313" key="7">
    <source>
        <dbReference type="Proteomes" id="UP000077315"/>
    </source>
</evidence>
<dbReference type="OrthoDB" id="546632at2759"/>
<evidence type="ECO:0000256" key="1">
    <source>
        <dbReference type="ARBA" id="ARBA00022723"/>
    </source>
</evidence>
<organism evidence="6 7">
    <name type="scientific">Phycomyces blakesleeanus (strain ATCC 8743b / DSM 1359 / FGSC 10004 / NBRC 33097 / NRRL 1555)</name>
    <dbReference type="NCBI Taxonomy" id="763407"/>
    <lineage>
        <taxon>Eukaryota</taxon>
        <taxon>Fungi</taxon>
        <taxon>Fungi incertae sedis</taxon>
        <taxon>Mucoromycota</taxon>
        <taxon>Mucoromycotina</taxon>
        <taxon>Mucoromycetes</taxon>
        <taxon>Mucorales</taxon>
        <taxon>Phycomycetaceae</taxon>
        <taxon>Phycomyces</taxon>
    </lineage>
</organism>
<feature type="domain" description="PDEase" evidence="5">
    <location>
        <begin position="1"/>
        <end position="289"/>
    </location>
</feature>
<dbReference type="PROSITE" id="PS00126">
    <property type="entry name" value="PDEASE_I_1"/>
    <property type="match status" value="1"/>
</dbReference>
<feature type="binding site" evidence="4">
    <location>
        <position position="57"/>
    </location>
    <ligand>
        <name>Zn(2+)</name>
        <dbReference type="ChEBI" id="CHEBI:29105"/>
        <label>1</label>
    </ligand>
</feature>
<feature type="binding site" evidence="4">
    <location>
        <position position="94"/>
    </location>
    <ligand>
        <name>Zn(2+)</name>
        <dbReference type="ChEBI" id="CHEBI:29105"/>
        <label>1</label>
    </ligand>
</feature>
<keyword evidence="2" id="KW-0378">Hydrolase</keyword>
<dbReference type="PRINTS" id="PR00387">
    <property type="entry name" value="PDIESTERASE1"/>
</dbReference>
<dbReference type="Pfam" id="PF00233">
    <property type="entry name" value="PDEase_I"/>
    <property type="match status" value="1"/>
</dbReference>
<dbReference type="AlphaFoldDB" id="A0A167JLU1"/>
<dbReference type="GO" id="GO:0046872">
    <property type="term" value="F:metal ion binding"/>
    <property type="evidence" value="ECO:0007669"/>
    <property type="project" value="UniProtKB-KW"/>
</dbReference>
<feature type="binding site" evidence="4">
    <location>
        <position position="199"/>
    </location>
    <ligand>
        <name>Zn(2+)</name>
        <dbReference type="ChEBI" id="CHEBI:29105"/>
        <label>1</label>
    </ligand>
</feature>
<dbReference type="InterPro" id="IPR023174">
    <property type="entry name" value="PDEase_CS"/>
</dbReference>
<feature type="binding site" evidence="4">
    <location>
        <position position="93"/>
    </location>
    <ligand>
        <name>Zn(2+)</name>
        <dbReference type="ChEBI" id="CHEBI:29105"/>
        <label>1</label>
    </ligand>
</feature>
<protein>
    <recommendedName>
        <fullName evidence="5">PDEase domain-containing protein</fullName>
    </recommendedName>
</protein>
<dbReference type="SUPFAM" id="SSF109604">
    <property type="entry name" value="HD-domain/PDEase-like"/>
    <property type="match status" value="1"/>
</dbReference>
<reference evidence="7" key="1">
    <citation type="submission" date="2015-06" db="EMBL/GenBank/DDBJ databases">
        <title>Expansion of signal transduction pathways in fungi by whole-genome duplication.</title>
        <authorList>
            <consortium name="DOE Joint Genome Institute"/>
            <person name="Corrochano L.M."/>
            <person name="Kuo A."/>
            <person name="Marcet-Houben M."/>
            <person name="Polaino S."/>
            <person name="Salamov A."/>
            <person name="Villalobos J.M."/>
            <person name="Alvarez M.I."/>
            <person name="Avalos J."/>
            <person name="Benito E.P."/>
            <person name="Benoit I."/>
            <person name="Burger G."/>
            <person name="Camino L.P."/>
            <person name="Canovas D."/>
            <person name="Cerda-Olmedo E."/>
            <person name="Cheng J.-F."/>
            <person name="Dominguez A."/>
            <person name="Elias M."/>
            <person name="Eslava A.P."/>
            <person name="Glaser F."/>
            <person name="Grimwood J."/>
            <person name="Gutierrez G."/>
            <person name="Heitman J."/>
            <person name="Henrissat B."/>
            <person name="Iturriaga E.A."/>
            <person name="Lang B.F."/>
            <person name="Lavin J.L."/>
            <person name="Lee S."/>
            <person name="Li W."/>
            <person name="Lindquist E."/>
            <person name="Lopez-Garcia S."/>
            <person name="Luque E.M."/>
            <person name="Marcos A.T."/>
            <person name="Martin J."/>
            <person name="McCluskey K."/>
            <person name="Medina H.R."/>
            <person name="Miralles-Duran A."/>
            <person name="Miyazaki A."/>
            <person name="Munoz-Torres E."/>
            <person name="Oguiza J.A."/>
            <person name="Ohm R."/>
            <person name="Olmedo M."/>
            <person name="Orejas M."/>
            <person name="Ortiz-Castellanos L."/>
            <person name="Pisabarro A.G."/>
            <person name="Rodriguez-Romero J."/>
            <person name="Ruiz-Herrera J."/>
            <person name="Ruiz-Vazquez R."/>
            <person name="Sanz C."/>
            <person name="Schackwitz W."/>
            <person name="Schmutz J."/>
            <person name="Shahriari M."/>
            <person name="Shelest E."/>
            <person name="Silva-Franco F."/>
            <person name="Soanes D."/>
            <person name="Syed K."/>
            <person name="Tagua V.G."/>
            <person name="Talbot N.J."/>
            <person name="Thon M."/>
            <person name="De vries R.P."/>
            <person name="Wiebenga A."/>
            <person name="Yadav J.S."/>
            <person name="Braun E.L."/>
            <person name="Baker S."/>
            <person name="Garre V."/>
            <person name="Horwitz B."/>
            <person name="Torres-Martinez S."/>
            <person name="Idnurm A."/>
            <person name="Herrera-Estrella A."/>
            <person name="Gabaldon T."/>
            <person name="Grigoriev I.V."/>
        </authorList>
    </citation>
    <scope>NUCLEOTIDE SEQUENCE [LARGE SCALE GENOMIC DNA]</scope>
    <source>
        <strain evidence="7">NRRL 1555(-)</strain>
    </source>
</reference>
<dbReference type="PANTHER" id="PTHR11347">
    <property type="entry name" value="CYCLIC NUCLEOTIDE PHOSPHODIESTERASE"/>
    <property type="match status" value="1"/>
</dbReference>
<dbReference type="Proteomes" id="UP000077315">
    <property type="component" value="Unassembled WGS sequence"/>
</dbReference>
<dbReference type="InterPro" id="IPR036971">
    <property type="entry name" value="PDEase_catalytic_dom_sf"/>
</dbReference>
<dbReference type="PROSITE" id="PS51845">
    <property type="entry name" value="PDEASE_I_2"/>
    <property type="match status" value="1"/>
</dbReference>
<feature type="non-terminal residue" evidence="6">
    <location>
        <position position="1"/>
    </location>
</feature>
<keyword evidence="1 4" id="KW-0479">Metal-binding</keyword>
<dbReference type="InterPro" id="IPR003607">
    <property type="entry name" value="HD/PDEase_dom"/>
</dbReference>
<accession>A0A167JLU1</accession>
<evidence type="ECO:0000256" key="4">
    <source>
        <dbReference type="PIRSR" id="PIRSR623088-3"/>
    </source>
</evidence>
<dbReference type="STRING" id="763407.A0A167JLU1"/>
<evidence type="ECO:0000259" key="5">
    <source>
        <dbReference type="PROSITE" id="PS51845"/>
    </source>
</evidence>
<proteinExistence type="predicted"/>
<dbReference type="GeneID" id="29004664"/>
<feature type="non-terminal residue" evidence="6">
    <location>
        <position position="289"/>
    </location>
</feature>
<dbReference type="InParanoid" id="A0A167JLU1"/>
<dbReference type="InterPro" id="IPR002073">
    <property type="entry name" value="PDEase_catalytic_dom"/>
</dbReference>
<evidence type="ECO:0000256" key="3">
    <source>
        <dbReference type="PIRSR" id="PIRSR623088-1"/>
    </source>
</evidence>
<dbReference type="GO" id="GO:0007165">
    <property type="term" value="P:signal transduction"/>
    <property type="evidence" value="ECO:0007669"/>
    <property type="project" value="InterPro"/>
</dbReference>
<dbReference type="CDD" id="cd00077">
    <property type="entry name" value="HDc"/>
    <property type="match status" value="1"/>
</dbReference>
<evidence type="ECO:0000256" key="2">
    <source>
        <dbReference type="ARBA" id="ARBA00022801"/>
    </source>
</evidence>
<keyword evidence="7" id="KW-1185">Reference proteome</keyword>
<feature type="binding site" evidence="4">
    <location>
        <position position="94"/>
    </location>
    <ligand>
        <name>Zn(2+)</name>
        <dbReference type="ChEBI" id="CHEBI:29105"/>
        <label>2</label>
    </ligand>
</feature>
<dbReference type="GO" id="GO:0004114">
    <property type="term" value="F:3',5'-cyclic-nucleotide phosphodiesterase activity"/>
    <property type="evidence" value="ECO:0007669"/>
    <property type="project" value="InterPro"/>
</dbReference>
<name>A0A167JLU1_PHYB8</name>
<dbReference type="InterPro" id="IPR023088">
    <property type="entry name" value="PDEase"/>
</dbReference>